<feature type="coiled-coil region" evidence="10">
    <location>
        <begin position="232"/>
        <end position="283"/>
    </location>
</feature>
<dbReference type="GO" id="GO:0005874">
    <property type="term" value="C:microtubule"/>
    <property type="evidence" value="ECO:0007669"/>
    <property type="project" value="UniProtKB-KW"/>
</dbReference>
<evidence type="ECO:0000256" key="10">
    <source>
        <dbReference type="SAM" id="Coils"/>
    </source>
</evidence>
<evidence type="ECO:0000256" key="3">
    <source>
        <dbReference type="ARBA" id="ARBA00022490"/>
    </source>
</evidence>
<dbReference type="GO" id="GO:0051225">
    <property type="term" value="P:spindle assembly"/>
    <property type="evidence" value="ECO:0007669"/>
    <property type="project" value="InterPro"/>
</dbReference>
<sequence>MAHLQKQAAIFSPSVARAAASAAKDWNAVDSWLASRLGRAPPPFERNADTLRALLALVSANESADEERDVLCRVEADALAEITAAEEARSQDDGGLDSVREDVLSLIESSLPREARQALDALASSAVELGLSADVDAVTIGQRLASLQAEIFTLSQAADRVAVLRRYIEAESERMGAAVRELRDDESYRPPPDLAKQNLEIQRRVKAAAAALPKTRKSDATREDTLLTAEQVREEEEEFLALLTRRNELDAQIRSFQGLPPDTDAARRELESLRDELRQVTRRRDAVFEGLVERETPRKPAR</sequence>
<keyword evidence="9" id="KW-0131">Cell cycle</keyword>
<evidence type="ECO:0000256" key="9">
    <source>
        <dbReference type="ARBA" id="ARBA00023306"/>
    </source>
</evidence>
<dbReference type="GO" id="GO:0070652">
    <property type="term" value="C:HAUS complex"/>
    <property type="evidence" value="ECO:0007669"/>
    <property type="project" value="InterPro"/>
</dbReference>
<keyword evidence="8" id="KW-0206">Cytoskeleton</keyword>
<dbReference type="OrthoDB" id="5372507at2759"/>
<evidence type="ECO:0000256" key="8">
    <source>
        <dbReference type="ARBA" id="ARBA00023212"/>
    </source>
</evidence>
<dbReference type="Proteomes" id="UP000182658">
    <property type="component" value="Unassembled WGS sequence"/>
</dbReference>
<dbReference type="GO" id="GO:0005819">
    <property type="term" value="C:spindle"/>
    <property type="evidence" value="ECO:0007669"/>
    <property type="project" value="UniProtKB-SubCell"/>
</dbReference>
<evidence type="ECO:0000256" key="2">
    <source>
        <dbReference type="ARBA" id="ARBA00005479"/>
    </source>
</evidence>
<reference evidence="11 12" key="1">
    <citation type="submission" date="2016-10" db="EMBL/GenBank/DDBJ databases">
        <title>Draft genome sequence of Coniochaeta ligniaria NRRL30616, a lignocellulolytic fungus for bioabatement of inhibitors in plant biomass hydrolysates.</title>
        <authorList>
            <consortium name="DOE Joint Genome Institute"/>
            <person name="Jimenez D.J."/>
            <person name="Hector R.E."/>
            <person name="Riley R."/>
            <person name="Sun H."/>
            <person name="Grigoriev I.V."/>
            <person name="Van Elsas J.D."/>
            <person name="Nichols N.N."/>
        </authorList>
    </citation>
    <scope>NUCLEOTIDE SEQUENCE [LARGE SCALE GENOMIC DNA]</scope>
    <source>
        <strain evidence="11 12">NRRL 30616</strain>
    </source>
</reference>
<dbReference type="PANTHER" id="PTHR31570">
    <property type="entry name" value="HAUS AUGMIN-LIKE COMPLEX SUBUNIT 1"/>
    <property type="match status" value="1"/>
</dbReference>
<dbReference type="GO" id="GO:0051301">
    <property type="term" value="P:cell division"/>
    <property type="evidence" value="ECO:0007669"/>
    <property type="project" value="UniProtKB-KW"/>
</dbReference>
<evidence type="ECO:0000256" key="7">
    <source>
        <dbReference type="ARBA" id="ARBA00023054"/>
    </source>
</evidence>
<evidence type="ECO:0000313" key="11">
    <source>
        <dbReference type="EMBL" id="OIW26811.1"/>
    </source>
</evidence>
<keyword evidence="12" id="KW-1185">Reference proteome</keyword>
<dbReference type="Pfam" id="PF25762">
    <property type="entry name" value="HAUS1"/>
    <property type="match status" value="1"/>
</dbReference>
<accession>A0A1J7IHR3</accession>
<evidence type="ECO:0000256" key="5">
    <source>
        <dbReference type="ARBA" id="ARBA00022701"/>
    </source>
</evidence>
<dbReference type="AlphaFoldDB" id="A0A1J7IHR3"/>
<keyword evidence="6" id="KW-0498">Mitosis</keyword>
<proteinExistence type="inferred from homology"/>
<evidence type="ECO:0000256" key="4">
    <source>
        <dbReference type="ARBA" id="ARBA00022618"/>
    </source>
</evidence>
<gene>
    <name evidence="11" type="ORF">CONLIGDRAFT_489013</name>
</gene>
<keyword evidence="7 10" id="KW-0175">Coiled coil</keyword>
<dbReference type="EMBL" id="KV875100">
    <property type="protein sequence ID" value="OIW26811.1"/>
    <property type="molecule type" value="Genomic_DNA"/>
</dbReference>
<comment type="subcellular location">
    <subcellularLocation>
        <location evidence="1">Cytoplasm</location>
        <location evidence="1">Cytoskeleton</location>
        <location evidence="1">Spindle</location>
    </subcellularLocation>
</comment>
<evidence type="ECO:0000256" key="6">
    <source>
        <dbReference type="ARBA" id="ARBA00022776"/>
    </source>
</evidence>
<comment type="similarity">
    <text evidence="2">Belongs to the HAUS1 family.</text>
</comment>
<keyword evidence="4" id="KW-0132">Cell division</keyword>
<keyword evidence="3" id="KW-0963">Cytoplasm</keyword>
<name>A0A1J7IHR3_9PEZI</name>
<evidence type="ECO:0000313" key="12">
    <source>
        <dbReference type="Proteomes" id="UP000182658"/>
    </source>
</evidence>
<dbReference type="InParanoid" id="A0A1J7IHR3"/>
<dbReference type="GO" id="GO:0005829">
    <property type="term" value="C:cytosol"/>
    <property type="evidence" value="ECO:0007669"/>
    <property type="project" value="TreeGrafter"/>
</dbReference>
<evidence type="ECO:0000256" key="1">
    <source>
        <dbReference type="ARBA" id="ARBA00004186"/>
    </source>
</evidence>
<keyword evidence="5" id="KW-0493">Microtubule</keyword>
<organism evidence="11 12">
    <name type="scientific">Coniochaeta ligniaria NRRL 30616</name>
    <dbReference type="NCBI Taxonomy" id="1408157"/>
    <lineage>
        <taxon>Eukaryota</taxon>
        <taxon>Fungi</taxon>
        <taxon>Dikarya</taxon>
        <taxon>Ascomycota</taxon>
        <taxon>Pezizomycotina</taxon>
        <taxon>Sordariomycetes</taxon>
        <taxon>Sordariomycetidae</taxon>
        <taxon>Coniochaetales</taxon>
        <taxon>Coniochaetaceae</taxon>
        <taxon>Coniochaeta</taxon>
    </lineage>
</organism>
<dbReference type="PANTHER" id="PTHR31570:SF1">
    <property type="entry name" value="HAUS AUGMIN-LIKE COMPLEX SUBUNIT 1"/>
    <property type="match status" value="1"/>
</dbReference>
<protein>
    <submittedName>
        <fullName evidence="11">Uncharacterized protein</fullName>
    </submittedName>
</protein>
<dbReference type="InterPro" id="IPR026243">
    <property type="entry name" value="HAUS1"/>
</dbReference>